<dbReference type="STRING" id="363999.A0A439DHT3"/>
<feature type="region of interest" description="Disordered" evidence="2">
    <location>
        <begin position="87"/>
        <end position="157"/>
    </location>
</feature>
<feature type="coiled-coil region" evidence="1">
    <location>
        <begin position="849"/>
        <end position="901"/>
    </location>
</feature>
<keyword evidence="4" id="KW-1185">Reference proteome</keyword>
<feature type="compositionally biased region" description="Basic and acidic residues" evidence="2">
    <location>
        <begin position="129"/>
        <end position="146"/>
    </location>
</feature>
<feature type="compositionally biased region" description="Basic and acidic residues" evidence="2">
    <location>
        <begin position="274"/>
        <end position="302"/>
    </location>
</feature>
<dbReference type="AlphaFoldDB" id="A0A439DHT3"/>
<sequence>MEIDPSQEPHRFKQSDSQFDSQFSTILEQNFLAPLGDSQETQEVVSEWHDDIGDHEGNVTKQPLQLTQGVFFSRPVPEDPLDFQGGFQYSKAPTPQIRSSRPNATQNTLGFQIDPTNDISVKADCPLHGPDRTTADGPPDDSRDTRGLGTQASTLAPTTSIEKYEVVSICSDHSSDGTLASQKRSETGSLKDLPPGAPFQNTSTFNKVSVSRQPPIHARSPRSRLEGHRLPKVFADIQRKALIQSNHSSVGHSAPHSKSQGGKAPSYRLNTPEAHQDIDNGHEVSHTPKGRSQERPTRDSAFKRSAYTPRTQGLDGKPRIKRSTAVEIARPFTHDTHKEYIMTRPASQASNISKVRAPPRTAHRRMKEIQAIPGMEESETLRCKLGESWNNFFTHEWRRNRYWGEKMKITTEKLVERENQVSECLEENQRQGQIIENLEHAEEEQHVICQEKEAALKESTERVIKLRGRMKEYRDRLNDVTKEQQSIFNYLRPRFQQLREQMKQEEVNHKNTLDQAFSATKEARDKIKEGVKEVQTLSQCEIQKLRLEVRTLEVKLTESEKEVNREKDHTKDLRRELEESHELNKDAFKSLDKQNHELMKKSDERAIQIQNVKQCVSQQEQNIQWFHKFLEDGKADAPSLSGLVESFKALQTEAINRVISELRDHAASDREQSCLATEGLKTDILAIREVCTGLGEQIQNNQHASEWKEKYVKAQMDHQALLEQMERLKEKFAKMQTQAKMQLEQHEGLQQELNSLRAGAKAMDESNRLLETLQKERETIQGFLEQKEECIRGLEDELRRAHEALSAQDCRLKDNERQFHDEQEKLTKAVASCHEQHDQAIKQVRAEECARTRAEYRGIENRLREADQDCDRLQNELVQVKRNAENALNNCKGEAAREAKEVLEPILGLMDSISAEFQAAKHAESDLNAKLESWSNGHVELSLLRQAVQKIEKGQQKSIENANRLGELLEVQKKMDAKWKWHQSEVDALNRAIELEKSVKTDMERFSSHAHKGKEVPHLLRAVNRRVTIKSPGIDNDQNKMVPVSHEDERTARRQTASLKGIMKPATFRVERRPEERYHKAFPYSAYNRPVSGSSTRIQEEPVDEDIAEDTEIVSTEMSMPKKRKSFETETNQRGNADDERPQLAEEHRARKISRSMTAGGFRDPIPEEPAVNTIQRQAQLFYLRGGPIERRPRSLITYGSTDGGSHP</sequence>
<feature type="compositionally biased region" description="Polar residues" evidence="2">
    <location>
        <begin position="91"/>
        <end position="119"/>
    </location>
</feature>
<feature type="region of interest" description="Disordered" evidence="2">
    <location>
        <begin position="246"/>
        <end position="322"/>
    </location>
</feature>
<proteinExistence type="predicted"/>
<feature type="region of interest" description="Disordered" evidence="2">
    <location>
        <begin position="1117"/>
        <end position="1170"/>
    </location>
</feature>
<feature type="compositionally biased region" description="Polar residues" evidence="2">
    <location>
        <begin position="148"/>
        <end position="157"/>
    </location>
</feature>
<gene>
    <name evidence="3" type="ORF">EKO27_g1136</name>
</gene>
<evidence type="ECO:0000256" key="2">
    <source>
        <dbReference type="SAM" id="MobiDB-lite"/>
    </source>
</evidence>
<feature type="compositionally biased region" description="Polar residues" evidence="2">
    <location>
        <begin position="246"/>
        <end position="260"/>
    </location>
</feature>
<accession>A0A439DHT3</accession>
<feature type="compositionally biased region" description="Basic and acidic residues" evidence="2">
    <location>
        <begin position="1136"/>
        <end position="1149"/>
    </location>
</feature>
<evidence type="ECO:0000256" key="1">
    <source>
        <dbReference type="SAM" id="Coils"/>
    </source>
</evidence>
<feature type="region of interest" description="Disordered" evidence="2">
    <location>
        <begin position="1031"/>
        <end position="1053"/>
    </location>
</feature>
<feature type="region of interest" description="Disordered" evidence="2">
    <location>
        <begin position="560"/>
        <end position="579"/>
    </location>
</feature>
<evidence type="ECO:0000313" key="4">
    <source>
        <dbReference type="Proteomes" id="UP000286045"/>
    </source>
</evidence>
<name>A0A439DHT3_9PEZI</name>
<evidence type="ECO:0000313" key="3">
    <source>
        <dbReference type="EMBL" id="RWA13963.1"/>
    </source>
</evidence>
<comment type="caution">
    <text evidence="3">The sequence shown here is derived from an EMBL/GenBank/DDBJ whole genome shotgun (WGS) entry which is preliminary data.</text>
</comment>
<feature type="coiled-coil region" evidence="1">
    <location>
        <begin position="711"/>
        <end position="745"/>
    </location>
</feature>
<protein>
    <submittedName>
        <fullName evidence="3">Uncharacterized protein</fullName>
    </submittedName>
</protein>
<reference evidence="3 4" key="1">
    <citation type="submission" date="2018-12" db="EMBL/GenBank/DDBJ databases">
        <title>Draft genome sequence of Xylaria grammica IHI A82.</title>
        <authorList>
            <person name="Buettner E."/>
            <person name="Kellner H."/>
        </authorList>
    </citation>
    <scope>NUCLEOTIDE SEQUENCE [LARGE SCALE GENOMIC DNA]</scope>
    <source>
        <strain evidence="3 4">IHI A82</strain>
    </source>
</reference>
<keyword evidence="1" id="KW-0175">Coiled coil</keyword>
<dbReference type="Proteomes" id="UP000286045">
    <property type="component" value="Unassembled WGS sequence"/>
</dbReference>
<feature type="region of interest" description="Disordered" evidence="2">
    <location>
        <begin position="172"/>
        <end position="228"/>
    </location>
</feature>
<feature type="compositionally biased region" description="Polar residues" evidence="2">
    <location>
        <begin position="199"/>
        <end position="212"/>
    </location>
</feature>
<dbReference type="EMBL" id="RYZI01000016">
    <property type="protein sequence ID" value="RWA13963.1"/>
    <property type="molecule type" value="Genomic_DNA"/>
</dbReference>
<organism evidence="3 4">
    <name type="scientific">Xylaria grammica</name>
    <dbReference type="NCBI Taxonomy" id="363999"/>
    <lineage>
        <taxon>Eukaryota</taxon>
        <taxon>Fungi</taxon>
        <taxon>Dikarya</taxon>
        <taxon>Ascomycota</taxon>
        <taxon>Pezizomycotina</taxon>
        <taxon>Sordariomycetes</taxon>
        <taxon>Xylariomycetidae</taxon>
        <taxon>Xylariales</taxon>
        <taxon>Xylariaceae</taxon>
        <taxon>Xylaria</taxon>
    </lineage>
</organism>
<feature type="coiled-coil region" evidence="1">
    <location>
        <begin position="456"/>
        <end position="515"/>
    </location>
</feature>